<dbReference type="CDD" id="cd01949">
    <property type="entry name" value="GGDEF"/>
    <property type="match status" value="1"/>
</dbReference>
<dbReference type="NCBIfam" id="TIGR00254">
    <property type="entry name" value="GGDEF"/>
    <property type="match status" value="1"/>
</dbReference>
<dbReference type="InterPro" id="IPR050469">
    <property type="entry name" value="Diguanylate_Cyclase"/>
</dbReference>
<dbReference type="InterPro" id="IPR000160">
    <property type="entry name" value="GGDEF_dom"/>
</dbReference>
<keyword evidence="3" id="KW-0812">Transmembrane</keyword>
<feature type="transmembrane region" description="Helical" evidence="3">
    <location>
        <begin position="130"/>
        <end position="151"/>
    </location>
</feature>
<keyword evidence="3" id="KW-0472">Membrane</keyword>
<evidence type="ECO:0000256" key="1">
    <source>
        <dbReference type="ARBA" id="ARBA00012528"/>
    </source>
</evidence>
<evidence type="ECO:0000259" key="4">
    <source>
        <dbReference type="PROSITE" id="PS50887"/>
    </source>
</evidence>
<evidence type="ECO:0000313" key="6">
    <source>
        <dbReference type="Proteomes" id="UP001595640"/>
    </source>
</evidence>
<dbReference type="PROSITE" id="PS50887">
    <property type="entry name" value="GGDEF"/>
    <property type="match status" value="1"/>
</dbReference>
<dbReference type="Gene3D" id="3.30.70.270">
    <property type="match status" value="1"/>
</dbReference>
<keyword evidence="3" id="KW-1133">Transmembrane helix</keyword>
<gene>
    <name evidence="5" type="ORF">ACFOEI_03505</name>
</gene>
<sequence length="381" mass="42347">MSSGAFRSRWVRLTRPPADLASERRRSYQIFIHIYLFAIAAHLIYIPVFAAIDIVALSLLNLACIAANIVAIVLHRHGQCPQALLTKLVSATTLIIATGMALGDETGCEYFFFVLLFEVLISDLARRLKLLLSLLVISLILATEHLLFGTLGNWPYSSLSRELLYSLNVVVTFVLFTFIVLQVYAITETTERRFRIDATHDSLTGVLNRRAIFEKSERYWQAGHPFALLLLDADHFKFINDNHGHSVGDEVLRHLAQLLGRTLREADFIGRVGGEEFLVLLPDTSREEALGVATRLRNTLSGSPCRLESLDLAVTVSMGLALSSEGDKLRDVVDLADRRLYLAKSSGRDRLFAQGGESRETELGEGVTARLLHETPSADNA</sequence>
<proteinExistence type="predicted"/>
<dbReference type="PANTHER" id="PTHR45138">
    <property type="entry name" value="REGULATORY COMPONENTS OF SENSORY TRANSDUCTION SYSTEM"/>
    <property type="match status" value="1"/>
</dbReference>
<comment type="caution">
    <text evidence="5">The sequence shown here is derived from an EMBL/GenBank/DDBJ whole genome shotgun (WGS) entry which is preliminary data.</text>
</comment>
<dbReference type="SUPFAM" id="SSF55073">
    <property type="entry name" value="Nucleotide cyclase"/>
    <property type="match status" value="1"/>
</dbReference>
<accession>A0ABV7LX70</accession>
<evidence type="ECO:0000256" key="2">
    <source>
        <dbReference type="ARBA" id="ARBA00034247"/>
    </source>
</evidence>
<name>A0ABV7LX70_9GAMM</name>
<evidence type="ECO:0000256" key="3">
    <source>
        <dbReference type="SAM" id="Phobius"/>
    </source>
</evidence>
<evidence type="ECO:0000313" key="5">
    <source>
        <dbReference type="EMBL" id="MFC3291137.1"/>
    </source>
</evidence>
<dbReference type="Pfam" id="PF00990">
    <property type="entry name" value="GGDEF"/>
    <property type="match status" value="1"/>
</dbReference>
<feature type="domain" description="GGDEF" evidence="4">
    <location>
        <begin position="224"/>
        <end position="356"/>
    </location>
</feature>
<dbReference type="SMART" id="SM00267">
    <property type="entry name" value="GGDEF"/>
    <property type="match status" value="1"/>
</dbReference>
<dbReference type="PANTHER" id="PTHR45138:SF9">
    <property type="entry name" value="DIGUANYLATE CYCLASE DGCM-RELATED"/>
    <property type="match status" value="1"/>
</dbReference>
<dbReference type="EMBL" id="JBHRUH010000006">
    <property type="protein sequence ID" value="MFC3291137.1"/>
    <property type="molecule type" value="Genomic_DNA"/>
</dbReference>
<comment type="catalytic activity">
    <reaction evidence="2">
        <text>2 GTP = 3',3'-c-di-GMP + 2 diphosphate</text>
        <dbReference type="Rhea" id="RHEA:24898"/>
        <dbReference type="ChEBI" id="CHEBI:33019"/>
        <dbReference type="ChEBI" id="CHEBI:37565"/>
        <dbReference type="ChEBI" id="CHEBI:58805"/>
        <dbReference type="EC" id="2.7.7.65"/>
    </reaction>
</comment>
<protein>
    <recommendedName>
        <fullName evidence="1">diguanylate cyclase</fullName>
        <ecNumber evidence="1">2.7.7.65</ecNumber>
    </recommendedName>
</protein>
<feature type="transmembrane region" description="Helical" evidence="3">
    <location>
        <begin position="30"/>
        <end position="48"/>
    </location>
</feature>
<dbReference type="EC" id="2.7.7.65" evidence="1"/>
<dbReference type="RefSeq" id="WP_019019985.1">
    <property type="nucleotide sequence ID" value="NZ_BMXD01000011.1"/>
</dbReference>
<reference evidence="6" key="1">
    <citation type="journal article" date="2019" name="Int. J. Syst. Evol. Microbiol.">
        <title>The Global Catalogue of Microorganisms (GCM) 10K type strain sequencing project: providing services to taxonomists for standard genome sequencing and annotation.</title>
        <authorList>
            <consortium name="The Broad Institute Genomics Platform"/>
            <consortium name="The Broad Institute Genome Sequencing Center for Infectious Disease"/>
            <person name="Wu L."/>
            <person name="Ma J."/>
        </authorList>
    </citation>
    <scope>NUCLEOTIDE SEQUENCE [LARGE SCALE GENOMIC DNA]</scope>
    <source>
        <strain evidence="6">KCTC 12847</strain>
    </source>
</reference>
<dbReference type="InterPro" id="IPR043128">
    <property type="entry name" value="Rev_trsase/Diguanyl_cyclase"/>
</dbReference>
<feature type="transmembrane region" description="Helical" evidence="3">
    <location>
        <begin position="163"/>
        <end position="186"/>
    </location>
</feature>
<organism evidence="5 6">
    <name type="scientific">Modicisalibacter luteus</name>
    <dbReference type="NCBI Taxonomy" id="453962"/>
    <lineage>
        <taxon>Bacteria</taxon>
        <taxon>Pseudomonadati</taxon>
        <taxon>Pseudomonadota</taxon>
        <taxon>Gammaproteobacteria</taxon>
        <taxon>Oceanospirillales</taxon>
        <taxon>Halomonadaceae</taxon>
        <taxon>Modicisalibacter</taxon>
    </lineage>
</organism>
<dbReference type="InterPro" id="IPR029787">
    <property type="entry name" value="Nucleotide_cyclase"/>
</dbReference>
<keyword evidence="6" id="KW-1185">Reference proteome</keyword>
<dbReference type="Proteomes" id="UP001595640">
    <property type="component" value="Unassembled WGS sequence"/>
</dbReference>